<reference evidence="1 2" key="1">
    <citation type="submission" date="2022-05" db="EMBL/GenBank/DDBJ databases">
        <title>Chromosome-level reference genomes for two strains of Caenorhabditis briggsae: an improved platform for comparative genomics.</title>
        <authorList>
            <person name="Stevens L."/>
            <person name="Andersen E.C."/>
        </authorList>
    </citation>
    <scope>NUCLEOTIDE SEQUENCE [LARGE SCALE GENOMIC DNA]</scope>
    <source>
        <strain evidence="1">QX1410_ONT</strain>
        <tissue evidence="1">Whole-organism</tissue>
    </source>
</reference>
<gene>
    <name evidence="1" type="ORF">L3Y34_002998</name>
</gene>
<dbReference type="PANTHER" id="PTHR22930:SF85">
    <property type="entry name" value="GH03217P-RELATED"/>
    <property type="match status" value="1"/>
</dbReference>
<dbReference type="EMBL" id="CP090894">
    <property type="protein sequence ID" value="ULT93204.1"/>
    <property type="molecule type" value="Genomic_DNA"/>
</dbReference>
<accession>A0AAE9A814</accession>
<evidence type="ECO:0000313" key="2">
    <source>
        <dbReference type="Proteomes" id="UP000827892"/>
    </source>
</evidence>
<dbReference type="InterPro" id="IPR045249">
    <property type="entry name" value="HARBI1-like"/>
</dbReference>
<sequence length="238" mass="26938">MDEIDRFLLDSQLAVTVPRIFRDRTDPFEVLSDREFRRKFRFSRGAFFSLLDIFSETITLRTRRSSSLTAAQRFAVTLEVLSTNSFQSSVGLACGVDQSTVSRTFDQCLNAICSHVSQFVQWPNDAERLVHNEKFKSLTNIPNVIGCIDGTHIRIPAPSQNEYAYVNRTMTVTKTEKRSIISNPSEIQKSETVKTVVEENRATTIRTTVIQGPESPTGVFSVKQKTVMSVHNTFFPSK</sequence>
<dbReference type="AlphaFoldDB" id="A0AAE9A814"/>
<dbReference type="PANTHER" id="PTHR22930">
    <property type="match status" value="1"/>
</dbReference>
<evidence type="ECO:0008006" key="3">
    <source>
        <dbReference type="Google" id="ProtNLM"/>
    </source>
</evidence>
<name>A0AAE9A814_CAEBR</name>
<evidence type="ECO:0000313" key="1">
    <source>
        <dbReference type="EMBL" id="ULT93204.1"/>
    </source>
</evidence>
<protein>
    <recommendedName>
        <fullName evidence="3">Nuclease HARBI1</fullName>
    </recommendedName>
</protein>
<dbReference type="Proteomes" id="UP000827892">
    <property type="component" value="Chromosome IV"/>
</dbReference>
<organism evidence="1 2">
    <name type="scientific">Caenorhabditis briggsae</name>
    <dbReference type="NCBI Taxonomy" id="6238"/>
    <lineage>
        <taxon>Eukaryota</taxon>
        <taxon>Metazoa</taxon>
        <taxon>Ecdysozoa</taxon>
        <taxon>Nematoda</taxon>
        <taxon>Chromadorea</taxon>
        <taxon>Rhabditida</taxon>
        <taxon>Rhabditina</taxon>
        <taxon>Rhabditomorpha</taxon>
        <taxon>Rhabditoidea</taxon>
        <taxon>Rhabditidae</taxon>
        <taxon>Peloderinae</taxon>
        <taxon>Caenorhabditis</taxon>
    </lineage>
</organism>
<proteinExistence type="predicted"/>